<dbReference type="GO" id="GO:0031992">
    <property type="term" value="F:energy transducer activity"/>
    <property type="evidence" value="ECO:0007669"/>
    <property type="project" value="TreeGrafter"/>
</dbReference>
<proteinExistence type="predicted"/>
<organism evidence="3 4">
    <name type="scientific">Chitinophaga filiformis</name>
    <name type="common">Myxococcus filiformis</name>
    <name type="synonym">Flexibacter filiformis</name>
    <dbReference type="NCBI Taxonomy" id="104663"/>
    <lineage>
        <taxon>Bacteria</taxon>
        <taxon>Pseudomonadati</taxon>
        <taxon>Bacteroidota</taxon>
        <taxon>Chitinophagia</taxon>
        <taxon>Chitinophagales</taxon>
        <taxon>Chitinophagaceae</taxon>
        <taxon>Chitinophaga</taxon>
    </lineage>
</organism>
<dbReference type="Pfam" id="PF03544">
    <property type="entry name" value="TonB_C"/>
    <property type="match status" value="1"/>
</dbReference>
<dbReference type="GO" id="GO:0055085">
    <property type="term" value="P:transmembrane transport"/>
    <property type="evidence" value="ECO:0007669"/>
    <property type="project" value="InterPro"/>
</dbReference>
<gene>
    <name evidence="3" type="ORF">SAMN04488121_103890</name>
</gene>
<dbReference type="AlphaFoldDB" id="A0A1G7SIW7"/>
<reference evidence="3 4" key="1">
    <citation type="submission" date="2016-10" db="EMBL/GenBank/DDBJ databases">
        <authorList>
            <person name="de Groot N.N."/>
        </authorList>
    </citation>
    <scope>NUCLEOTIDE SEQUENCE [LARGE SCALE GENOMIC DNA]</scope>
    <source>
        <strain evidence="3 4">DSM 527</strain>
    </source>
</reference>
<dbReference type="SUPFAM" id="SSF74653">
    <property type="entry name" value="TolA/TonB C-terminal domain"/>
    <property type="match status" value="1"/>
</dbReference>
<evidence type="ECO:0000313" key="4">
    <source>
        <dbReference type="Proteomes" id="UP000199045"/>
    </source>
</evidence>
<dbReference type="GO" id="GO:0098797">
    <property type="term" value="C:plasma membrane protein complex"/>
    <property type="evidence" value="ECO:0007669"/>
    <property type="project" value="TreeGrafter"/>
</dbReference>
<dbReference type="Gene3D" id="3.30.1150.10">
    <property type="match status" value="1"/>
</dbReference>
<protein>
    <submittedName>
        <fullName evidence="3">TonB protein C-terminal</fullName>
    </submittedName>
</protein>
<sequence>MTLIVNTIFLSLAFCQLTFAGTNPDKTKASIRQDTSKPILYLDTDRIPKFKGGTAALKKYIQKNLKWPNEGIDYEGTIIASLVVEKNGKISNVFIVQSACPPCEREAKKFVLNMPDWTPGTVNNHAVRTLIYLPLEFKLVE</sequence>
<dbReference type="STRING" id="104663.SAMN04488121_103890"/>
<feature type="chain" id="PRO_5011563138" evidence="1">
    <location>
        <begin position="21"/>
        <end position="141"/>
    </location>
</feature>
<dbReference type="EMBL" id="FNBN01000003">
    <property type="protein sequence ID" value="SDG22911.1"/>
    <property type="molecule type" value="Genomic_DNA"/>
</dbReference>
<evidence type="ECO:0000313" key="3">
    <source>
        <dbReference type="EMBL" id="SDG22911.1"/>
    </source>
</evidence>
<dbReference type="PANTHER" id="PTHR33446:SF2">
    <property type="entry name" value="PROTEIN TONB"/>
    <property type="match status" value="1"/>
</dbReference>
<name>A0A1G7SIW7_CHIFI</name>
<dbReference type="PANTHER" id="PTHR33446">
    <property type="entry name" value="PROTEIN TONB-RELATED"/>
    <property type="match status" value="1"/>
</dbReference>
<dbReference type="OrthoDB" id="1039448at2"/>
<accession>A0A1G7SIW7</accession>
<keyword evidence="1" id="KW-0732">Signal</keyword>
<dbReference type="Proteomes" id="UP000199045">
    <property type="component" value="Unassembled WGS sequence"/>
</dbReference>
<dbReference type="InterPro" id="IPR037682">
    <property type="entry name" value="TonB_C"/>
</dbReference>
<feature type="signal peptide" evidence="1">
    <location>
        <begin position="1"/>
        <end position="20"/>
    </location>
</feature>
<feature type="domain" description="TonB C-terminal" evidence="2">
    <location>
        <begin position="74"/>
        <end position="139"/>
    </location>
</feature>
<evidence type="ECO:0000259" key="2">
    <source>
        <dbReference type="Pfam" id="PF03544"/>
    </source>
</evidence>
<dbReference type="InterPro" id="IPR051045">
    <property type="entry name" value="TonB-dependent_transducer"/>
</dbReference>
<evidence type="ECO:0000256" key="1">
    <source>
        <dbReference type="SAM" id="SignalP"/>
    </source>
</evidence>